<dbReference type="SUPFAM" id="SSF50978">
    <property type="entry name" value="WD40 repeat-like"/>
    <property type="match status" value="1"/>
</dbReference>
<dbReference type="InterPro" id="IPR015943">
    <property type="entry name" value="WD40/YVTN_repeat-like_dom_sf"/>
</dbReference>
<dbReference type="InterPro" id="IPR006594">
    <property type="entry name" value="LisH"/>
</dbReference>
<dbReference type="Pfam" id="PF21359">
    <property type="entry name" value="zf_topless"/>
    <property type="match status" value="1"/>
</dbReference>
<feature type="repeat" description="WD" evidence="3">
    <location>
        <begin position="638"/>
        <end position="679"/>
    </location>
</feature>
<dbReference type="GO" id="GO:0006355">
    <property type="term" value="P:regulation of DNA-templated transcription"/>
    <property type="evidence" value="ECO:0007669"/>
    <property type="project" value="InterPro"/>
</dbReference>
<reference evidence="7 8" key="1">
    <citation type="journal article" date="2021" name="Nat. Plants">
        <title>The Taxus genome provides insights into paclitaxel biosynthesis.</title>
        <authorList>
            <person name="Xiong X."/>
            <person name="Gou J."/>
            <person name="Liao Q."/>
            <person name="Li Y."/>
            <person name="Zhou Q."/>
            <person name="Bi G."/>
            <person name="Li C."/>
            <person name="Du R."/>
            <person name="Wang X."/>
            <person name="Sun T."/>
            <person name="Guo L."/>
            <person name="Liang H."/>
            <person name="Lu P."/>
            <person name="Wu Y."/>
            <person name="Zhang Z."/>
            <person name="Ro D.K."/>
            <person name="Shang Y."/>
            <person name="Huang S."/>
            <person name="Yan J."/>
        </authorList>
    </citation>
    <scope>NUCLEOTIDE SEQUENCE [LARGE SCALE GENOMIC DNA]</scope>
    <source>
        <strain evidence="7">Ta-2019</strain>
    </source>
</reference>
<dbReference type="Pfam" id="PF21889">
    <property type="entry name" value="TPR1-like_2nd"/>
    <property type="match status" value="1"/>
</dbReference>
<gene>
    <name evidence="7" type="ORF">KI387_004894</name>
</gene>
<dbReference type="InterPro" id="IPR006595">
    <property type="entry name" value="CTLH_C"/>
</dbReference>
<feature type="signal peptide" evidence="5">
    <location>
        <begin position="1"/>
        <end position="15"/>
    </location>
</feature>
<evidence type="ECO:0000256" key="1">
    <source>
        <dbReference type="ARBA" id="ARBA00022574"/>
    </source>
</evidence>
<dbReference type="InterPro" id="IPR048419">
    <property type="entry name" value="Topless_Znf"/>
</dbReference>
<dbReference type="EMBL" id="JAHRHJ020000002">
    <property type="protein sequence ID" value="KAH9324716.1"/>
    <property type="molecule type" value="Genomic_DNA"/>
</dbReference>
<evidence type="ECO:0000256" key="2">
    <source>
        <dbReference type="ARBA" id="ARBA00022737"/>
    </source>
</evidence>
<proteinExistence type="predicted"/>
<dbReference type="Pfam" id="PF00400">
    <property type="entry name" value="WD40"/>
    <property type="match status" value="3"/>
</dbReference>
<dbReference type="PANTHER" id="PTHR44083">
    <property type="entry name" value="TOPLESS-RELATED PROTEIN 1-RELATED"/>
    <property type="match status" value="1"/>
</dbReference>
<keyword evidence="8" id="KW-1185">Reference proteome</keyword>
<dbReference type="PROSITE" id="PS50294">
    <property type="entry name" value="WD_REPEATS_REGION"/>
    <property type="match status" value="1"/>
</dbReference>
<evidence type="ECO:0000313" key="7">
    <source>
        <dbReference type="EMBL" id="KAH9324716.1"/>
    </source>
</evidence>
<dbReference type="Proteomes" id="UP000824469">
    <property type="component" value="Unassembled WGS sequence"/>
</dbReference>
<feature type="chain" id="PRO_5041264146" description="CTLH domain-containing protein" evidence="5">
    <location>
        <begin position="16"/>
        <end position="1152"/>
    </location>
</feature>
<dbReference type="InterPro" id="IPR054080">
    <property type="entry name" value="TPR1-like_2nd"/>
</dbReference>
<accession>A0AA38GL78</accession>
<dbReference type="Gene3D" id="2.130.10.10">
    <property type="entry name" value="YVTN repeat-like/Quinoprotein amine dehydrogenase"/>
    <property type="match status" value="3"/>
</dbReference>
<dbReference type="InterPro" id="IPR027728">
    <property type="entry name" value="Topless_fam"/>
</dbReference>
<evidence type="ECO:0000256" key="5">
    <source>
        <dbReference type="SAM" id="SignalP"/>
    </source>
</evidence>
<dbReference type="PROSITE" id="PS50896">
    <property type="entry name" value="LISH"/>
    <property type="match status" value="1"/>
</dbReference>
<dbReference type="SUPFAM" id="SSF50998">
    <property type="entry name" value="Quinoprotein alcohol dehydrogenase-like"/>
    <property type="match status" value="1"/>
</dbReference>
<name>A0AA38GL78_TAXCH</name>
<protein>
    <recommendedName>
        <fullName evidence="6">CTLH domain-containing protein</fullName>
    </recommendedName>
</protein>
<keyword evidence="1 3" id="KW-0853">WD repeat</keyword>
<evidence type="ECO:0000259" key="6">
    <source>
        <dbReference type="PROSITE" id="PS50897"/>
    </source>
</evidence>
<dbReference type="SMART" id="SM00320">
    <property type="entry name" value="WD40"/>
    <property type="match status" value="9"/>
</dbReference>
<organism evidence="7 8">
    <name type="scientific">Taxus chinensis</name>
    <name type="common">Chinese yew</name>
    <name type="synonym">Taxus wallichiana var. chinensis</name>
    <dbReference type="NCBI Taxonomy" id="29808"/>
    <lineage>
        <taxon>Eukaryota</taxon>
        <taxon>Viridiplantae</taxon>
        <taxon>Streptophyta</taxon>
        <taxon>Embryophyta</taxon>
        <taxon>Tracheophyta</taxon>
        <taxon>Spermatophyta</taxon>
        <taxon>Pinopsida</taxon>
        <taxon>Pinidae</taxon>
        <taxon>Conifers II</taxon>
        <taxon>Cupressales</taxon>
        <taxon>Taxaceae</taxon>
        <taxon>Taxus</taxon>
    </lineage>
</organism>
<feature type="repeat" description="WD" evidence="3">
    <location>
        <begin position="969"/>
        <end position="1003"/>
    </location>
</feature>
<dbReference type="InterPro" id="IPR011047">
    <property type="entry name" value="Quinoprotein_ADH-like_sf"/>
</dbReference>
<dbReference type="AlphaFoldDB" id="A0AA38GL78"/>
<dbReference type="SMART" id="SM00668">
    <property type="entry name" value="CTLH"/>
    <property type="match status" value="1"/>
</dbReference>
<feature type="domain" description="CTLH" evidence="6">
    <location>
        <begin position="67"/>
        <end position="124"/>
    </location>
</feature>
<dbReference type="PROSITE" id="PS50897">
    <property type="entry name" value="CTLH"/>
    <property type="match status" value="1"/>
</dbReference>
<dbReference type="PROSITE" id="PS50082">
    <property type="entry name" value="WD_REPEATS_2"/>
    <property type="match status" value="3"/>
</dbReference>
<keyword evidence="2" id="KW-0677">Repeat</keyword>
<comment type="caution">
    <text evidence="7">The sequence shown here is derived from an EMBL/GenBank/DDBJ whole genome shotgun (WGS) entry which is preliminary data.</text>
</comment>
<sequence length="1152" mass="129664">VRKIFGFVVLQGALARALDQAIRPDPYSWVTMHTNATRELVILILQFLDDVKLSKTAHMLEQESACYFNVKYFEEQVLTGEWDEVEHYLSCFTIIEDNIFTMKMFFEIRKQKYFEALDRQDRPKAVQILVNDLKFINSYNQNTYKELTQLIPLENIRECDQLSKYGDTTSTRKHTLLVLRKLIEKNPELRNKLAFPHLQDSRLMNIINQSLNWQHKHCKHGRSNLYVKTLFVDHVCEPQTPTNNSLVEMTAKEAPFLSIATHAPFQHGVAPSCSNNLSPTECTENPNPPVPRAVLDDDTVSLFPSQNAGLLKRSRTPPSSNTGIDYPYVNSKHVVKRSRIVLADKVTYTGPTHPPNTYSQDDLPTKVAISLNQGSEVISMYSLDDLPMKVARSLNQGVEVTNMDFHPQQHTFLLVGTSTGDIGIWEVGSGKKSDQMNFSFWDVSYSTMKMQAARVVDQPPVSVNRCIWSPDGARVGVAFSKDIIQTYSYIGDGKLRPHLETNAHIGGVNDIAFGCRDEQIFIITCGDDKSIKVWDFVTGHRRYIFEGHEAPVYCILTKLKENTQFIISTSIDGKIKCWLYDRTGSIFDCGPPLECSIALVYSADGSRLFSCVTRKGGSSYLAEWNESDGGIKRIYSGFEKHPFEFGKMKFDTTRNRFLAAGDDRQIKFWDMDNVHISTTTDFEEGCLEASPRIRFNKEGSLLAVTTKNNGIKILANADGLRLLHIKKNGIFEGTRVQPEALVTKASIRSPVAFLNATSPFSDTEEHLERVLPTVSMNSADNNRPADVKQRLQDEDANMLKNRKLEEVSDAFRCRSYRLSDPNSKGKILQLLYTKSGSDVLALDSNAVHKLWIWTCNERNPTAKATTPTPTRFNQSTSESTTHDLCYRDREKAIACMLLSNNDSYILSASGGEVSLLRMKSLKILKTWSSPPPGATSVAFHPKDNNIIAFGLEDSKIIICYIKFEEKKVLEGHQQKITGLAFSEALNVLISCGADAQLCAWSMNGWKKQREKSIYSQEGRLPSPVEVTKIQFHKDQVRLLLVRQSQIAIYDASRLEQLCHWETQDSEAPPISSATYSCDSQLIYASFCDGSIGIFDADALRRRFRIPPSAFLPPEKCSGIVYPLTIAAHPLVPNHFAIGLTDGGVHLIEISNP</sequence>
<feature type="region of interest" description="Disordered" evidence="4">
    <location>
        <begin position="306"/>
        <end position="325"/>
    </location>
</feature>
<dbReference type="PANTHER" id="PTHR44083:SF45">
    <property type="entry name" value="TOPLESS-RELATED PROTEIN 1"/>
    <property type="match status" value="1"/>
</dbReference>
<evidence type="ECO:0000256" key="3">
    <source>
        <dbReference type="PROSITE-ProRule" id="PRU00221"/>
    </source>
</evidence>
<keyword evidence="5" id="KW-0732">Signal</keyword>
<feature type="repeat" description="WD" evidence="3">
    <location>
        <begin position="501"/>
        <end position="544"/>
    </location>
</feature>
<evidence type="ECO:0000313" key="8">
    <source>
        <dbReference type="Proteomes" id="UP000824469"/>
    </source>
</evidence>
<dbReference type="InterPro" id="IPR001680">
    <property type="entry name" value="WD40_rpt"/>
</dbReference>
<dbReference type="InterPro" id="IPR036322">
    <property type="entry name" value="WD40_repeat_dom_sf"/>
</dbReference>
<feature type="non-terminal residue" evidence="7">
    <location>
        <position position="1"/>
    </location>
</feature>
<evidence type="ECO:0000256" key="4">
    <source>
        <dbReference type="SAM" id="MobiDB-lite"/>
    </source>
</evidence>
<dbReference type="SUPFAM" id="SSF82171">
    <property type="entry name" value="DPP6 N-terminal domain-like"/>
    <property type="match status" value="1"/>
</dbReference>